<protein>
    <recommendedName>
        <fullName evidence="4">DUF177 domain-containing protein</fullName>
    </recommendedName>
</protein>
<reference evidence="2 3" key="1">
    <citation type="submission" date="2012-11" db="EMBL/GenBank/DDBJ databases">
        <title>Whole genome sequence of Acidisphaera rubrifaciens HS-AP3.</title>
        <authorList>
            <person name="Azuma Y."/>
            <person name="Higashiura N."/>
            <person name="Hirakawa H."/>
            <person name="Matsushita K."/>
        </authorList>
    </citation>
    <scope>NUCLEOTIDE SEQUENCE [LARGE SCALE GENOMIC DNA]</scope>
    <source>
        <strain evidence="2 3">HS-AP3</strain>
    </source>
</reference>
<name>A0A0D6P7A5_9PROT</name>
<comment type="caution">
    <text evidence="2">The sequence shown here is derived from an EMBL/GenBank/DDBJ whole genome shotgun (WGS) entry which is preliminary data.</text>
</comment>
<organism evidence="2 3">
    <name type="scientific">Acidisphaera rubrifaciens HS-AP3</name>
    <dbReference type="NCBI Taxonomy" id="1231350"/>
    <lineage>
        <taxon>Bacteria</taxon>
        <taxon>Pseudomonadati</taxon>
        <taxon>Pseudomonadota</taxon>
        <taxon>Alphaproteobacteria</taxon>
        <taxon>Acetobacterales</taxon>
        <taxon>Acetobacteraceae</taxon>
        <taxon>Acidisphaera</taxon>
    </lineage>
</organism>
<keyword evidence="3" id="KW-1185">Reference proteome</keyword>
<feature type="region of interest" description="Disordered" evidence="1">
    <location>
        <begin position="137"/>
        <end position="177"/>
    </location>
</feature>
<evidence type="ECO:0000313" key="2">
    <source>
        <dbReference type="EMBL" id="GAN77093.1"/>
    </source>
</evidence>
<dbReference type="AlphaFoldDB" id="A0A0D6P7A5"/>
<sequence>MSDPVTPEFSRPYAVSAVGPEGRTAEVEAGHGERALLASRFGLPAIESLRCRFLLRPLRGGALSADGVLEARVRQVCVITGDEFESVVTEPFVLHFVPESALSEEIDVDAPDEIPIVGSHIDLGEAAAEQLALALDPYPRHPDLPDTADLTEEPPPGAATEAPPARPSPFAVLKRRA</sequence>
<dbReference type="InterPro" id="IPR003772">
    <property type="entry name" value="YceD"/>
</dbReference>
<accession>A0A0D6P7A5</accession>
<evidence type="ECO:0008006" key="4">
    <source>
        <dbReference type="Google" id="ProtNLM"/>
    </source>
</evidence>
<dbReference type="RefSeq" id="WP_084623323.1">
    <property type="nucleotide sequence ID" value="NZ_BANB01000232.1"/>
</dbReference>
<evidence type="ECO:0000313" key="3">
    <source>
        <dbReference type="Proteomes" id="UP000032680"/>
    </source>
</evidence>
<dbReference type="EMBL" id="BANB01000232">
    <property type="protein sequence ID" value="GAN77093.1"/>
    <property type="molecule type" value="Genomic_DNA"/>
</dbReference>
<proteinExistence type="predicted"/>
<dbReference type="Proteomes" id="UP000032680">
    <property type="component" value="Unassembled WGS sequence"/>
</dbReference>
<evidence type="ECO:0000256" key="1">
    <source>
        <dbReference type="SAM" id="MobiDB-lite"/>
    </source>
</evidence>
<gene>
    <name evidence="2" type="ORF">Asru_0232_06</name>
</gene>
<dbReference type="Pfam" id="PF02620">
    <property type="entry name" value="YceD"/>
    <property type="match status" value="1"/>
</dbReference>
<dbReference type="OrthoDB" id="8443793at2"/>